<feature type="non-terminal residue" evidence="1">
    <location>
        <position position="216"/>
    </location>
</feature>
<dbReference type="AlphaFoldDB" id="A0A9N9JPL5"/>
<sequence length="216" mass="25060">MSLINHKKIHRKYYQVEDKTDTSFSTNIDESTDNDISNEPDIISKQNNKKNIIVNCNSIYKNQDSANKSYPVFDAQKIKLDLTCDDQETTDESDSMFDDQETINESDSIVENRENINKSDLILNNQETSNETNSIFDNYKTKNELNSIFDNDEENANDLNEIFEEDILEDSKETEDELWSNDSKHDNIDFSNVESLHFLDTLKKNRVKFSSTPVAQ</sequence>
<organism evidence="1 2">
    <name type="scientific">Dentiscutata erythropus</name>
    <dbReference type="NCBI Taxonomy" id="1348616"/>
    <lineage>
        <taxon>Eukaryota</taxon>
        <taxon>Fungi</taxon>
        <taxon>Fungi incertae sedis</taxon>
        <taxon>Mucoromycota</taxon>
        <taxon>Glomeromycotina</taxon>
        <taxon>Glomeromycetes</taxon>
        <taxon>Diversisporales</taxon>
        <taxon>Gigasporaceae</taxon>
        <taxon>Dentiscutata</taxon>
    </lineage>
</organism>
<keyword evidence="2" id="KW-1185">Reference proteome</keyword>
<protein>
    <submittedName>
        <fullName evidence="1">26216_t:CDS:1</fullName>
    </submittedName>
</protein>
<dbReference type="OrthoDB" id="10594261at2759"/>
<accession>A0A9N9JPL5</accession>
<dbReference type="EMBL" id="CAJVPY010024293">
    <property type="protein sequence ID" value="CAG8786474.1"/>
    <property type="molecule type" value="Genomic_DNA"/>
</dbReference>
<comment type="caution">
    <text evidence="1">The sequence shown here is derived from an EMBL/GenBank/DDBJ whole genome shotgun (WGS) entry which is preliminary data.</text>
</comment>
<reference evidence="1" key="1">
    <citation type="submission" date="2021-06" db="EMBL/GenBank/DDBJ databases">
        <authorList>
            <person name="Kallberg Y."/>
            <person name="Tangrot J."/>
            <person name="Rosling A."/>
        </authorList>
    </citation>
    <scope>NUCLEOTIDE SEQUENCE</scope>
    <source>
        <strain evidence="1">MA453B</strain>
    </source>
</reference>
<evidence type="ECO:0000313" key="1">
    <source>
        <dbReference type="EMBL" id="CAG8786474.1"/>
    </source>
</evidence>
<proteinExistence type="predicted"/>
<evidence type="ECO:0000313" key="2">
    <source>
        <dbReference type="Proteomes" id="UP000789405"/>
    </source>
</evidence>
<name>A0A9N9JPL5_9GLOM</name>
<dbReference type="Proteomes" id="UP000789405">
    <property type="component" value="Unassembled WGS sequence"/>
</dbReference>
<gene>
    <name evidence="1" type="ORF">DERYTH_LOCUS20511</name>
</gene>